<evidence type="ECO:0000313" key="3">
    <source>
        <dbReference type="Proteomes" id="UP000295212"/>
    </source>
</evidence>
<keyword evidence="2" id="KW-0449">Lipoprotein</keyword>
<organism evidence="2 3">
    <name type="scientific">Halomonas ventosae</name>
    <dbReference type="NCBI Taxonomy" id="229007"/>
    <lineage>
        <taxon>Bacteria</taxon>
        <taxon>Pseudomonadati</taxon>
        <taxon>Pseudomonadota</taxon>
        <taxon>Gammaproteobacteria</taxon>
        <taxon>Oceanospirillales</taxon>
        <taxon>Halomonadaceae</taxon>
        <taxon>Halomonas</taxon>
    </lineage>
</organism>
<gene>
    <name evidence="2" type="ORF">DFP85_10152</name>
</gene>
<dbReference type="InterPro" id="IPR023373">
    <property type="entry name" value="YmcC_sf"/>
</dbReference>
<name>A0A4R6ZWH0_9GAMM</name>
<dbReference type="Gene3D" id="2.40.360.10">
    <property type="entry name" value="YmcC-like"/>
    <property type="match status" value="1"/>
</dbReference>
<dbReference type="InterPro" id="IPR021308">
    <property type="entry name" value="GfcB"/>
</dbReference>
<feature type="chain" id="PRO_5020949906" evidence="1">
    <location>
        <begin position="27"/>
        <end position="224"/>
    </location>
</feature>
<dbReference type="SUPFAM" id="SSF159270">
    <property type="entry name" value="YmcC-like"/>
    <property type="match status" value="1"/>
</dbReference>
<dbReference type="PROSITE" id="PS51257">
    <property type="entry name" value="PROKAR_LIPOPROTEIN"/>
    <property type="match status" value="1"/>
</dbReference>
<dbReference type="AlphaFoldDB" id="A0A4R6ZWH0"/>
<evidence type="ECO:0000313" key="2">
    <source>
        <dbReference type="EMBL" id="TDR57237.1"/>
    </source>
</evidence>
<dbReference type="Pfam" id="PF11102">
    <property type="entry name" value="YjbF"/>
    <property type="match status" value="1"/>
</dbReference>
<accession>A0A4R6ZWH0</accession>
<dbReference type="RefSeq" id="WP_166644555.1">
    <property type="nucleotide sequence ID" value="NZ_SNZJ01000001.1"/>
</dbReference>
<evidence type="ECO:0000256" key="1">
    <source>
        <dbReference type="SAM" id="SignalP"/>
    </source>
</evidence>
<feature type="signal peptide" evidence="1">
    <location>
        <begin position="1"/>
        <end position="26"/>
    </location>
</feature>
<dbReference type="EMBL" id="SNZJ01000001">
    <property type="protein sequence ID" value="TDR57237.1"/>
    <property type="molecule type" value="Genomic_DNA"/>
</dbReference>
<reference evidence="2 3" key="1">
    <citation type="submission" date="2019-03" db="EMBL/GenBank/DDBJ databases">
        <title>Genomic Encyclopedia of Type Strains, Phase III (KMG-III): the genomes of soil and plant-associated and newly described type strains.</title>
        <authorList>
            <person name="Whitman W."/>
        </authorList>
    </citation>
    <scope>NUCLEOTIDE SEQUENCE [LARGE SCALE GENOMIC DNA]</scope>
    <source>
        <strain evidence="2 3">CECT 5797</strain>
    </source>
</reference>
<protein>
    <submittedName>
        <fullName evidence="2">Group 4 capsule polysaccharide lipoprotein GfcB/YjbF</fullName>
    </submittedName>
</protein>
<proteinExistence type="predicted"/>
<dbReference type="Proteomes" id="UP000295212">
    <property type="component" value="Unassembled WGS sequence"/>
</dbReference>
<comment type="caution">
    <text evidence="2">The sequence shown here is derived from an EMBL/GenBank/DDBJ whole genome shotgun (WGS) entry which is preliminary data.</text>
</comment>
<keyword evidence="1" id="KW-0732">Signal</keyword>
<sequence length="224" mass="24423">MDKHRGRLRAVLSCMLPLLLAGCASSGTTPLAASLQALLPDDDRVEAQAAAIPHATLSARLGDVQGLLVMGAQAGDVSYWPSRGGGVLELHDGGLHATAGLPEDLLGTRYGKVRHGQSQYGSSRPWRQDTPTPFTLVRHWRDDEGQVRRGEAHGELRCAGAEPVALPLGERSLERCEAILAWAGGETTSSTFWRDPVNRNLWAVRETPWPGAPTMQWQVARHWW</sequence>